<dbReference type="PANTHER" id="PTHR12815:SF23">
    <property type="entry name" value="OUTER MEMBRANE PROTEIN ASSEMBLY FACTOR BAMA"/>
    <property type="match status" value="1"/>
</dbReference>
<reference evidence="11 12" key="1">
    <citation type="submission" date="2015-09" db="EMBL/GenBank/DDBJ databases">
        <authorList>
            <person name="Jackson K.R."/>
            <person name="Lunt B.L."/>
            <person name="Fisher J.N.B."/>
            <person name="Gardner A.V."/>
            <person name="Bailey M.E."/>
            <person name="Deus L.M."/>
            <person name="Earl A.S."/>
            <person name="Gibby P.D."/>
            <person name="Hartmann K.A."/>
            <person name="Liu J.E."/>
            <person name="Manci A.M."/>
            <person name="Nielsen D.A."/>
            <person name="Solomon M.B."/>
            <person name="Breakwell D.P."/>
            <person name="Burnett S.H."/>
            <person name="Grose J.H."/>
        </authorList>
    </citation>
    <scope>NUCLEOTIDE SEQUENCE [LARGE SCALE GENOMIC DNA]</scope>
    <source>
        <strain evidence="11 12">16</strain>
    </source>
</reference>
<feature type="domain" description="POTRA" evidence="10">
    <location>
        <begin position="107"/>
        <end position="184"/>
    </location>
</feature>
<evidence type="ECO:0000256" key="2">
    <source>
        <dbReference type="ARBA" id="ARBA00022452"/>
    </source>
</evidence>
<reference evidence="11 12" key="2">
    <citation type="submission" date="2015-10" db="EMBL/GenBank/DDBJ databases">
        <title>Draft Genome Sequence of Prosthecomicrobium hirschii ATCC 27832.</title>
        <authorList>
            <person name="Daniel J."/>
            <person name="Givan S.A."/>
            <person name="Brun Y.V."/>
            <person name="Brown P.J."/>
        </authorList>
    </citation>
    <scope>NUCLEOTIDE SEQUENCE [LARGE SCALE GENOMIC DNA]</scope>
    <source>
        <strain evidence="11 12">16</strain>
    </source>
</reference>
<accession>A0A0P6WMQ5</accession>
<comment type="similarity">
    <text evidence="8">Belongs to the BamA family.</text>
</comment>
<dbReference type="InterPro" id="IPR010827">
    <property type="entry name" value="BamA/TamA_POTRA"/>
</dbReference>
<name>A0A0P6WMQ5_9HYPH</name>
<dbReference type="NCBIfam" id="TIGR03303">
    <property type="entry name" value="OM_YaeT"/>
    <property type="match status" value="1"/>
</dbReference>
<evidence type="ECO:0000256" key="3">
    <source>
        <dbReference type="ARBA" id="ARBA00022692"/>
    </source>
</evidence>
<gene>
    <name evidence="8" type="primary">bamA</name>
    <name evidence="11" type="ORF">ABB55_25765</name>
</gene>
<keyword evidence="5 8" id="KW-0677">Repeat</keyword>
<keyword evidence="6 8" id="KW-0472">Membrane</keyword>
<protein>
    <recommendedName>
        <fullName evidence="8 9">Outer membrane protein assembly factor BamA</fullName>
    </recommendedName>
</protein>
<comment type="subcellular location">
    <subcellularLocation>
        <location evidence="8">Cell outer membrane</location>
    </subcellularLocation>
    <subcellularLocation>
        <location evidence="1">Membrane</location>
    </subcellularLocation>
</comment>
<evidence type="ECO:0000256" key="7">
    <source>
        <dbReference type="ARBA" id="ARBA00023237"/>
    </source>
</evidence>
<keyword evidence="12" id="KW-1185">Reference proteome</keyword>
<evidence type="ECO:0000256" key="1">
    <source>
        <dbReference type="ARBA" id="ARBA00004370"/>
    </source>
</evidence>
<dbReference type="AlphaFoldDB" id="A0A0P6WMQ5"/>
<comment type="caution">
    <text evidence="11">The sequence shown here is derived from an EMBL/GenBank/DDBJ whole genome shotgun (WGS) entry which is preliminary data.</text>
</comment>
<dbReference type="InterPro" id="IPR000184">
    <property type="entry name" value="Bac_surfAg_D15"/>
</dbReference>
<keyword evidence="3 8" id="KW-0812">Transmembrane</keyword>
<comment type="function">
    <text evidence="8">Part of the outer membrane protein assembly complex, which is involved in assembly and insertion of beta-barrel proteins into the outer membrane.</text>
</comment>
<dbReference type="RefSeq" id="WP_054362300.1">
    <property type="nucleotide sequence ID" value="NZ_JAPCYQ010000001.1"/>
</dbReference>
<dbReference type="GO" id="GO:0051205">
    <property type="term" value="P:protein insertion into membrane"/>
    <property type="evidence" value="ECO:0007669"/>
    <property type="project" value="UniProtKB-UniRule"/>
</dbReference>
<dbReference type="InterPro" id="IPR039910">
    <property type="entry name" value="D15-like"/>
</dbReference>
<comment type="subunit">
    <text evidence="8">Part of the Bam complex.</text>
</comment>
<dbReference type="PIRSF" id="PIRSF006076">
    <property type="entry name" value="OM_assembly_OMP85"/>
    <property type="match status" value="1"/>
</dbReference>
<dbReference type="Pfam" id="PF01103">
    <property type="entry name" value="Omp85"/>
    <property type="match status" value="1"/>
</dbReference>
<dbReference type="Proteomes" id="UP000048984">
    <property type="component" value="Unassembled WGS sequence"/>
</dbReference>
<keyword evidence="4 8" id="KW-0732">Signal</keyword>
<evidence type="ECO:0000259" key="10">
    <source>
        <dbReference type="PROSITE" id="PS51779"/>
    </source>
</evidence>
<keyword evidence="7 8" id="KW-0998">Cell outer membrane</keyword>
<feature type="domain" description="POTRA" evidence="10">
    <location>
        <begin position="187"/>
        <end position="275"/>
    </location>
</feature>
<dbReference type="PROSITE" id="PS51779">
    <property type="entry name" value="POTRA"/>
    <property type="match status" value="4"/>
</dbReference>
<dbReference type="Gene3D" id="2.40.160.50">
    <property type="entry name" value="membrane protein fhac: a member of the omp85/tpsb transporter family"/>
    <property type="match status" value="1"/>
</dbReference>
<dbReference type="Gene3D" id="3.10.20.310">
    <property type="entry name" value="membrane protein fhac"/>
    <property type="match status" value="5"/>
</dbReference>
<dbReference type="HAMAP" id="MF_01430">
    <property type="entry name" value="OM_assembly_BamA"/>
    <property type="match status" value="1"/>
</dbReference>
<dbReference type="InterPro" id="IPR023707">
    <property type="entry name" value="OM_assembly_BamA"/>
</dbReference>
<evidence type="ECO:0000256" key="5">
    <source>
        <dbReference type="ARBA" id="ARBA00022737"/>
    </source>
</evidence>
<dbReference type="GO" id="GO:0009279">
    <property type="term" value="C:cell outer membrane"/>
    <property type="evidence" value="ECO:0007669"/>
    <property type="project" value="UniProtKB-SubCell"/>
</dbReference>
<dbReference type="STRING" id="665126.ABB55_25765"/>
<keyword evidence="2 8" id="KW-1134">Transmembrane beta strand</keyword>
<evidence type="ECO:0000256" key="8">
    <source>
        <dbReference type="HAMAP-Rule" id="MF_01430"/>
    </source>
</evidence>
<evidence type="ECO:0000256" key="9">
    <source>
        <dbReference type="NCBIfam" id="TIGR03303"/>
    </source>
</evidence>
<dbReference type="Pfam" id="PF07244">
    <property type="entry name" value="POTRA"/>
    <property type="match status" value="5"/>
</dbReference>
<dbReference type="OrthoDB" id="9803054at2"/>
<sequence>MRAFSTVVRKTAFAAAFLTFVPVAGPGFEVLGVSVARAEVVSTVVVRGNQRVEAESVRSYISIRPGKPFTPREVDDSLKALYASGLFSDVQIQQQGGQLVITVAESPLINRISFEGNKRLTDEQLGSVIDSKARGFLSRSKVQSDVQRLLEAYRRNGRFRANVEPKIIELPDNRVNLVFEFDEGDKTAVSRISFSGNKSFSDGRLRDVVKTRETGLLGFIRTTDSYDPDRLGQDQEALRKFYTKNGYADFRIVSASADLDRERNVFFVTFAVDEGELYRFGAIDVQTTLPELTPDRLMKVIRSSPGSVYSAEDIEKSMEEIVVEASKNGYAFAQVRPRAVRDAATKTIAITYYVDEGPRTYVERINVRGNNRTRDYVIRREFDIAEGDAYNKAFVTRAERRLNRLNFFKSVRVTTEQGSAPDRIVLNVDVDEQSTGEFGFGAGYSSAEGFIGDVSLQERNFLGRGQFIRASVQFGESQHGYSFSFTEPYFLGRRISAGFDLYTTHYEPTYFRSYSEDTKGATVRLGFPITENLTIGPSYSLYSQNIMLAKSQIDGRYTNGEASIAYKQYLSQGHKGASIFNPCPGGGSCERYTVTSMPSFNIVYNSVDNIQFPRDGFYVKLQTDFAGLGGDVSFLRSTLDARYYRELYSDWGTVGMLRFRAGHIQGIGDNVGLINNFFQGGETIRGFATSGYGPRDITKINDPNKKNDAYRINEALGGRTYWSATAEATTPFPFTPEEFGLYWSVFADAGSLFNVDSSGLPKQGTAIYKNNNQNGTQIGKFTYVDDAAIRSSAGFGVVWRSPFGPLRADFGWALTKGKADQVQVFRFSGGTQF</sequence>
<organism evidence="11 12">
    <name type="scientific">Prosthecodimorpha hirschii</name>
    <dbReference type="NCBI Taxonomy" id="665126"/>
    <lineage>
        <taxon>Bacteria</taxon>
        <taxon>Pseudomonadati</taxon>
        <taxon>Pseudomonadota</taxon>
        <taxon>Alphaproteobacteria</taxon>
        <taxon>Hyphomicrobiales</taxon>
        <taxon>Ancalomicrobiaceae</taxon>
        <taxon>Prosthecodimorpha</taxon>
    </lineage>
</organism>
<evidence type="ECO:0000256" key="4">
    <source>
        <dbReference type="ARBA" id="ARBA00022729"/>
    </source>
</evidence>
<evidence type="ECO:0000256" key="6">
    <source>
        <dbReference type="ARBA" id="ARBA00023136"/>
    </source>
</evidence>
<dbReference type="EMBL" id="LJYW01000001">
    <property type="protein sequence ID" value="KPL56134.1"/>
    <property type="molecule type" value="Genomic_DNA"/>
</dbReference>
<feature type="domain" description="POTRA" evidence="10">
    <location>
        <begin position="360"/>
        <end position="433"/>
    </location>
</feature>
<evidence type="ECO:0000313" key="12">
    <source>
        <dbReference type="Proteomes" id="UP000048984"/>
    </source>
</evidence>
<proteinExistence type="inferred from homology"/>
<dbReference type="GO" id="GO:0043165">
    <property type="term" value="P:Gram-negative-bacterium-type cell outer membrane assembly"/>
    <property type="evidence" value="ECO:0007669"/>
    <property type="project" value="UniProtKB-UniRule"/>
</dbReference>
<feature type="domain" description="POTRA" evidence="10">
    <location>
        <begin position="39"/>
        <end position="106"/>
    </location>
</feature>
<dbReference type="InterPro" id="IPR034746">
    <property type="entry name" value="POTRA"/>
</dbReference>
<dbReference type="PANTHER" id="PTHR12815">
    <property type="entry name" value="SORTING AND ASSEMBLY MACHINERY SAMM50 PROTEIN FAMILY MEMBER"/>
    <property type="match status" value="1"/>
</dbReference>
<evidence type="ECO:0000313" key="11">
    <source>
        <dbReference type="EMBL" id="KPL56134.1"/>
    </source>
</evidence>